<dbReference type="GO" id="GO:0005737">
    <property type="term" value="C:cytoplasm"/>
    <property type="evidence" value="ECO:0007669"/>
    <property type="project" value="TreeGrafter"/>
</dbReference>
<organism evidence="8 9">
    <name type="scientific">Corynebacterium glutamicum (strain ATCC 13032 / DSM 20300 / JCM 1318 / BCRC 11384 / CCUG 27702 / LMG 3730 / NBRC 12168 / NCIMB 10025 / NRRL B-2784 / 534)</name>
    <dbReference type="NCBI Taxonomy" id="196627"/>
    <lineage>
        <taxon>Bacteria</taxon>
        <taxon>Bacillati</taxon>
        <taxon>Actinomycetota</taxon>
        <taxon>Actinomycetes</taxon>
        <taxon>Mycobacteriales</taxon>
        <taxon>Corynebacteriaceae</taxon>
        <taxon>Corynebacterium</taxon>
    </lineage>
</organism>
<dbReference type="Gene3D" id="3.90.1150.10">
    <property type="entry name" value="Aspartate Aminotransferase, domain 1"/>
    <property type="match status" value="1"/>
</dbReference>
<dbReference type="InterPro" id="IPR015424">
    <property type="entry name" value="PyrdxlP-dep_Trfase"/>
</dbReference>
<accession>Q6M272</accession>
<dbReference type="AlphaFoldDB" id="Q8NM00"/>
<dbReference type="InterPro" id="IPR000277">
    <property type="entry name" value="Cys/Met-Metab_PyrdxlP-dep_enz"/>
</dbReference>
<accession>Q8NM00</accession>
<evidence type="ECO:0000313" key="9">
    <source>
        <dbReference type="Proteomes" id="UP000000582"/>
    </source>
</evidence>
<dbReference type="OrthoDB" id="9780685at2"/>
<keyword evidence="4" id="KW-0486">Methionine biosynthesis</keyword>
<keyword evidence="9" id="KW-1185">Reference proteome</keyword>
<evidence type="ECO:0000256" key="3">
    <source>
        <dbReference type="ARBA" id="ARBA00022898"/>
    </source>
</evidence>
<dbReference type="GO" id="GO:0004123">
    <property type="term" value="F:cystathionine gamma-lyase activity"/>
    <property type="evidence" value="ECO:0007669"/>
    <property type="project" value="TreeGrafter"/>
</dbReference>
<dbReference type="SUPFAM" id="SSF53383">
    <property type="entry name" value="PLP-dependent transferases"/>
    <property type="match status" value="1"/>
</dbReference>
<evidence type="ECO:0000256" key="5">
    <source>
        <dbReference type="PIRSR" id="PIRSR001434-2"/>
    </source>
</evidence>
<evidence type="ECO:0000256" key="1">
    <source>
        <dbReference type="ARBA" id="ARBA00001933"/>
    </source>
</evidence>
<dbReference type="Proteomes" id="UP000000582">
    <property type="component" value="Chromosome"/>
</dbReference>
<dbReference type="GeneID" id="1020729"/>
<dbReference type="PANTHER" id="PTHR11808:SF15">
    <property type="entry name" value="CYSTATHIONINE GAMMA-LYASE"/>
    <property type="match status" value="1"/>
</dbReference>
<keyword evidence="8" id="KW-0808">Transferase</keyword>
<dbReference type="STRING" id="196627.cg3086"/>
<dbReference type="HOGENOM" id="CLU_018986_2_2_11"/>
<dbReference type="InterPro" id="IPR015421">
    <property type="entry name" value="PyrdxlP-dep_Trfase_major"/>
</dbReference>
<dbReference type="PANTHER" id="PTHR11808">
    <property type="entry name" value="TRANS-SULFURATION ENZYME FAMILY MEMBER"/>
    <property type="match status" value="1"/>
</dbReference>
<dbReference type="KEGG" id="cgb:cg3086"/>
<feature type="region of interest" description="Disordered" evidence="7">
    <location>
        <begin position="14"/>
        <end position="39"/>
    </location>
</feature>
<gene>
    <name evidence="8" type="ordered locus">Cgl2786</name>
</gene>
<proteinExistence type="inferred from homology"/>
<sequence>MNFYPPSVPINPAWRPPTVTVQAGRPARTPGAPMNPPITLSSTYVHDSEKAYGRDGNDGWGAFEAAMGTLDGGFAVSYSSGLAAATSIADLVPTGGTVVLPKAAYYGVTNIFARMEARGRLKVRTVDADNTEEVIAAAQGADVVWVESIANPTMVVADIPAIVDGVRGLGVLTVVDATFATPLRQRPLELGADIVLYSATKLIGGHSDLLLGVAVCKSEHHAQFLATHRHDHGSVPGGLEAFLALRGLYSLAVRLDRAESNAAELSRRLNAHPSVTRVNYPGLPDDPQHEKAVRVLPSGCGNMLSFELDATPERTDEILESLSLLTHATSWGGVETAIERRTRRDAEVVAGVPMTLCRVSVGIEDVEDLWEDLNASIDKVLG</sequence>
<dbReference type="Pfam" id="PF01053">
    <property type="entry name" value="Cys_Met_Meta_PP"/>
    <property type="match status" value="1"/>
</dbReference>
<dbReference type="GO" id="GO:0019343">
    <property type="term" value="P:cysteine biosynthetic process via cystathionine"/>
    <property type="evidence" value="ECO:0007669"/>
    <property type="project" value="TreeGrafter"/>
</dbReference>
<dbReference type="eggNOG" id="COG0626">
    <property type="taxonomic scope" value="Bacteria"/>
</dbReference>
<dbReference type="GO" id="GO:0030170">
    <property type="term" value="F:pyridoxal phosphate binding"/>
    <property type="evidence" value="ECO:0007669"/>
    <property type="project" value="InterPro"/>
</dbReference>
<dbReference type="GO" id="GO:0003962">
    <property type="term" value="F:cystathionine gamma-synthase activity"/>
    <property type="evidence" value="ECO:0007669"/>
    <property type="project" value="UniProtKB-EC"/>
</dbReference>
<dbReference type="SMR" id="Q8NM00"/>
<comment type="similarity">
    <text evidence="2 6">Belongs to the trans-sulfuration enzymes family.</text>
</comment>
<name>Q8NM00_CORGL</name>
<protein>
    <submittedName>
        <fullName evidence="8">Cystathionine beta-lyases/cystathionine gamma-synthases</fullName>
        <ecNumber evidence="8">2.5.1.48</ecNumber>
    </submittedName>
</protein>
<evidence type="ECO:0000256" key="2">
    <source>
        <dbReference type="ARBA" id="ARBA00009077"/>
    </source>
</evidence>
<keyword evidence="3 5" id="KW-0663">Pyridoxal phosphate</keyword>
<dbReference type="RefSeq" id="WP_011015376.1">
    <property type="nucleotide sequence ID" value="NC_003450.3"/>
</dbReference>
<dbReference type="EC" id="2.5.1.48" evidence="8"/>
<reference evidence="9" key="1">
    <citation type="journal article" date="2003" name="Appl. Microbiol. Biotechnol.">
        <title>The Corynebacterium glutamicum genome: features and impacts on biotechnological processes.</title>
        <authorList>
            <person name="Ikeda M."/>
            <person name="Nakagawa S."/>
        </authorList>
    </citation>
    <scope>NUCLEOTIDE SEQUENCE [LARGE SCALE GENOMIC DNA]</scope>
    <source>
        <strain evidence="9">ATCC 13032 / DSM 20300 / BCRC 11384 / JCM 1318 / LMG 3730 / NCIMB 10025</strain>
    </source>
</reference>
<dbReference type="GO" id="GO:0019346">
    <property type="term" value="P:transsulfuration"/>
    <property type="evidence" value="ECO:0007669"/>
    <property type="project" value="InterPro"/>
</dbReference>
<dbReference type="GO" id="GO:0009086">
    <property type="term" value="P:methionine biosynthetic process"/>
    <property type="evidence" value="ECO:0007669"/>
    <property type="project" value="UniProtKB-KW"/>
</dbReference>
<evidence type="ECO:0000256" key="7">
    <source>
        <dbReference type="SAM" id="MobiDB-lite"/>
    </source>
</evidence>
<dbReference type="EMBL" id="BA000036">
    <property type="protein sequence ID" value="BAC00180.1"/>
    <property type="molecule type" value="Genomic_DNA"/>
</dbReference>
<evidence type="ECO:0000313" key="8">
    <source>
        <dbReference type="EMBL" id="BAC00180.1"/>
    </source>
</evidence>
<dbReference type="BioCyc" id="CORYNE:G18NG-12403-MONOMER"/>
<evidence type="ECO:0000256" key="6">
    <source>
        <dbReference type="RuleBase" id="RU362118"/>
    </source>
</evidence>
<dbReference type="Gene3D" id="3.40.640.10">
    <property type="entry name" value="Type I PLP-dependent aspartate aminotransferase-like (Major domain)"/>
    <property type="match status" value="1"/>
</dbReference>
<evidence type="ECO:0000256" key="4">
    <source>
        <dbReference type="ARBA" id="ARBA00023167"/>
    </source>
</evidence>
<dbReference type="PIRSF" id="PIRSF001434">
    <property type="entry name" value="CGS"/>
    <property type="match status" value="1"/>
</dbReference>
<dbReference type="PATRIC" id="fig|196627.13.peg.2717"/>
<dbReference type="CDD" id="cd00614">
    <property type="entry name" value="CGS_like"/>
    <property type="match status" value="1"/>
</dbReference>
<feature type="modified residue" description="N6-(pyridoxal phosphate)lysine" evidence="5">
    <location>
        <position position="201"/>
    </location>
</feature>
<dbReference type="InterPro" id="IPR015422">
    <property type="entry name" value="PyrdxlP-dep_Trfase_small"/>
</dbReference>
<keyword evidence="4" id="KW-0028">Amino-acid biosynthesis</keyword>
<comment type="cofactor">
    <cofactor evidence="1 6">
        <name>pyridoxal 5'-phosphate</name>
        <dbReference type="ChEBI" id="CHEBI:597326"/>
    </cofactor>
</comment>
<dbReference type="KEGG" id="cgl:Cgl2786"/>